<dbReference type="EMBL" id="FPJO01000010">
    <property type="protein sequence ID" value="SFY06852.1"/>
    <property type="molecule type" value="Genomic_DNA"/>
</dbReference>
<dbReference type="Pfam" id="PF25232">
    <property type="entry name" value="DUF7848"/>
    <property type="match status" value="1"/>
</dbReference>
<protein>
    <recommendedName>
        <fullName evidence="1">DUF7848 domain-containing protein</fullName>
    </recommendedName>
</protein>
<dbReference type="AlphaFoldDB" id="A0A1K2C908"/>
<dbReference type="InterPro" id="IPR057170">
    <property type="entry name" value="DUF7848"/>
</dbReference>
<reference evidence="2" key="1">
    <citation type="submission" date="2016-11" db="EMBL/GenBank/DDBJ databases">
        <authorList>
            <person name="Jaros S."/>
            <person name="Januszkiewicz K."/>
            <person name="Wedrychowicz H."/>
        </authorList>
    </citation>
    <scope>NUCLEOTIDE SEQUENCE [LARGE SCALE GENOMIC DNA]</scope>
    <source>
        <strain evidence="2">OK807</strain>
    </source>
</reference>
<accession>A0A1K2C908</accession>
<organism evidence="2">
    <name type="scientific">Streptomyces atratus</name>
    <dbReference type="NCBI Taxonomy" id="1893"/>
    <lineage>
        <taxon>Bacteria</taxon>
        <taxon>Bacillati</taxon>
        <taxon>Actinomycetota</taxon>
        <taxon>Actinomycetes</taxon>
        <taxon>Kitasatosporales</taxon>
        <taxon>Streptomycetaceae</taxon>
        <taxon>Streptomyces</taxon>
    </lineage>
</organism>
<sequence>MSPRTLIRNVTHRITQHPDIGLTYEAACLSCGWSAEPSPDGGEVDVECLRHAGRSNHRGFRRTAHSYAHVVRDGEDPVTASTVPPHPSARQ</sequence>
<name>A0A1K2C908_STRAR</name>
<proteinExistence type="predicted"/>
<dbReference type="RefSeq" id="WP_072486347.1">
    <property type="nucleotide sequence ID" value="NZ_FPJO01000010.1"/>
</dbReference>
<dbReference type="Proteomes" id="UP000181909">
    <property type="component" value="Unassembled WGS sequence"/>
</dbReference>
<evidence type="ECO:0000259" key="1">
    <source>
        <dbReference type="Pfam" id="PF25232"/>
    </source>
</evidence>
<dbReference type="STRING" id="1893.SAMN02787144_1010105"/>
<feature type="domain" description="DUF7848" evidence="1">
    <location>
        <begin position="1"/>
        <end position="73"/>
    </location>
</feature>
<dbReference type="OrthoDB" id="4236662at2"/>
<evidence type="ECO:0000313" key="2">
    <source>
        <dbReference type="EMBL" id="SFY06852.1"/>
    </source>
</evidence>
<gene>
    <name evidence="2" type="ORF">SAMN02787144_1010105</name>
</gene>